<comment type="caution">
    <text evidence="2">The sequence shown here is derived from an EMBL/GenBank/DDBJ whole genome shotgun (WGS) entry which is preliminary data.</text>
</comment>
<dbReference type="Pfam" id="PF13966">
    <property type="entry name" value="zf-RVT"/>
    <property type="match status" value="1"/>
</dbReference>
<evidence type="ECO:0000313" key="2">
    <source>
        <dbReference type="EMBL" id="CAA0833862.1"/>
    </source>
</evidence>
<accession>A0A9N7NN98</accession>
<protein>
    <recommendedName>
        <fullName evidence="1">Reverse transcriptase zinc-binding domain-containing protein</fullName>
    </recommendedName>
</protein>
<dbReference type="InterPro" id="IPR026960">
    <property type="entry name" value="RVT-Znf"/>
</dbReference>
<name>A0A9N7NN98_STRHE</name>
<evidence type="ECO:0000313" key="3">
    <source>
        <dbReference type="Proteomes" id="UP001153555"/>
    </source>
</evidence>
<dbReference type="EMBL" id="CACSLK010027842">
    <property type="protein sequence ID" value="CAA0833862.1"/>
    <property type="molecule type" value="Genomic_DNA"/>
</dbReference>
<dbReference type="OrthoDB" id="913477at2759"/>
<organism evidence="2 3">
    <name type="scientific">Striga hermonthica</name>
    <name type="common">Purple witchweed</name>
    <name type="synonym">Buchnera hermonthica</name>
    <dbReference type="NCBI Taxonomy" id="68872"/>
    <lineage>
        <taxon>Eukaryota</taxon>
        <taxon>Viridiplantae</taxon>
        <taxon>Streptophyta</taxon>
        <taxon>Embryophyta</taxon>
        <taxon>Tracheophyta</taxon>
        <taxon>Spermatophyta</taxon>
        <taxon>Magnoliopsida</taxon>
        <taxon>eudicotyledons</taxon>
        <taxon>Gunneridae</taxon>
        <taxon>Pentapetalae</taxon>
        <taxon>asterids</taxon>
        <taxon>lamiids</taxon>
        <taxon>Lamiales</taxon>
        <taxon>Orobanchaceae</taxon>
        <taxon>Buchnereae</taxon>
        <taxon>Striga</taxon>
    </lineage>
</organism>
<dbReference type="Proteomes" id="UP001153555">
    <property type="component" value="Unassembled WGS sequence"/>
</dbReference>
<evidence type="ECO:0000259" key="1">
    <source>
        <dbReference type="Pfam" id="PF13966"/>
    </source>
</evidence>
<gene>
    <name evidence="2" type="ORF">SHERM_29118</name>
</gene>
<reference evidence="2" key="1">
    <citation type="submission" date="2019-12" db="EMBL/GenBank/DDBJ databases">
        <authorList>
            <person name="Scholes J."/>
        </authorList>
    </citation>
    <scope>NUCLEOTIDE SEQUENCE</scope>
</reference>
<sequence>MGIQDTLIWHHSKDGKFSVKSAYQIIQRKRKEILGKEECSSSSQSSQQMWKKTWKLPIKPKVKNFLWRCLQNCLGTLNNLEKRGMTVDGICGWCGECKEDLEHIMFTCTRARRAWKVAGLDWDRLKEEKVDFREWWKEICRIKGASNGRDRISLSSYIMWWLWKTRNGWLFEKERISEKQMVDKAIMEWQEYEDICKNQTSKSQKLQGVGDAGSALSANGGSGMRIVIKGRAWGNNEVMHQWDASRDTGTQDHIIGPVERQLLNLRKWLLGGKEEGWHKVEIFIVDPKMRKQVMQMTGLELSMAILVEDIHVLLTSFANWGFVHSW</sequence>
<keyword evidence="3" id="KW-1185">Reference proteome</keyword>
<dbReference type="AlphaFoldDB" id="A0A9N7NN98"/>
<feature type="domain" description="Reverse transcriptase zinc-binding" evidence="1">
    <location>
        <begin position="17"/>
        <end position="115"/>
    </location>
</feature>
<proteinExistence type="predicted"/>